<name>A0ABU6Y2L4_9FABA</name>
<comment type="caution">
    <text evidence="2">The sequence shown here is derived from an EMBL/GenBank/DDBJ whole genome shotgun (WGS) entry which is preliminary data.</text>
</comment>
<feature type="compositionally biased region" description="Low complexity" evidence="1">
    <location>
        <begin position="1"/>
        <end position="14"/>
    </location>
</feature>
<evidence type="ECO:0000313" key="3">
    <source>
        <dbReference type="Proteomes" id="UP001341840"/>
    </source>
</evidence>
<evidence type="ECO:0000313" key="2">
    <source>
        <dbReference type="EMBL" id="MED6203428.1"/>
    </source>
</evidence>
<sequence length="85" mass="8400">MSSSLGSSNNSTSKGSGGGGGSASAAALTSENPTPPPPEGSMEKCGGGTRMVDDWEGQDQSILRLIMGDVEDPSAGLTKLLQTGS</sequence>
<proteinExistence type="predicted"/>
<evidence type="ECO:0000256" key="1">
    <source>
        <dbReference type="SAM" id="MobiDB-lite"/>
    </source>
</evidence>
<keyword evidence="3" id="KW-1185">Reference proteome</keyword>
<gene>
    <name evidence="2" type="ORF">PIB30_115385</name>
</gene>
<protein>
    <submittedName>
        <fullName evidence="2">Uncharacterized protein</fullName>
    </submittedName>
</protein>
<accession>A0ABU6Y2L4</accession>
<organism evidence="2 3">
    <name type="scientific">Stylosanthes scabra</name>
    <dbReference type="NCBI Taxonomy" id="79078"/>
    <lineage>
        <taxon>Eukaryota</taxon>
        <taxon>Viridiplantae</taxon>
        <taxon>Streptophyta</taxon>
        <taxon>Embryophyta</taxon>
        <taxon>Tracheophyta</taxon>
        <taxon>Spermatophyta</taxon>
        <taxon>Magnoliopsida</taxon>
        <taxon>eudicotyledons</taxon>
        <taxon>Gunneridae</taxon>
        <taxon>Pentapetalae</taxon>
        <taxon>rosids</taxon>
        <taxon>fabids</taxon>
        <taxon>Fabales</taxon>
        <taxon>Fabaceae</taxon>
        <taxon>Papilionoideae</taxon>
        <taxon>50 kb inversion clade</taxon>
        <taxon>dalbergioids sensu lato</taxon>
        <taxon>Dalbergieae</taxon>
        <taxon>Pterocarpus clade</taxon>
        <taxon>Stylosanthes</taxon>
    </lineage>
</organism>
<dbReference type="EMBL" id="JASCZI010223877">
    <property type="protein sequence ID" value="MED6203428.1"/>
    <property type="molecule type" value="Genomic_DNA"/>
</dbReference>
<reference evidence="2 3" key="1">
    <citation type="journal article" date="2023" name="Plants (Basel)">
        <title>Bridging the Gap: Combining Genomics and Transcriptomics Approaches to Understand Stylosanthes scabra, an Orphan Legume from the Brazilian Caatinga.</title>
        <authorList>
            <person name="Ferreira-Neto J.R.C."/>
            <person name="da Silva M.D."/>
            <person name="Binneck E."/>
            <person name="de Melo N.F."/>
            <person name="da Silva R.H."/>
            <person name="de Melo A.L.T.M."/>
            <person name="Pandolfi V."/>
            <person name="Bustamante F.O."/>
            <person name="Brasileiro-Vidal A.C."/>
            <person name="Benko-Iseppon A.M."/>
        </authorList>
    </citation>
    <scope>NUCLEOTIDE SEQUENCE [LARGE SCALE GENOMIC DNA]</scope>
    <source>
        <tissue evidence="2">Leaves</tissue>
    </source>
</reference>
<dbReference type="Proteomes" id="UP001341840">
    <property type="component" value="Unassembled WGS sequence"/>
</dbReference>
<feature type="region of interest" description="Disordered" evidence="1">
    <location>
        <begin position="1"/>
        <end position="53"/>
    </location>
</feature>
<feature type="non-terminal residue" evidence="2">
    <location>
        <position position="85"/>
    </location>
</feature>